<sequence length="280" mass="31873">LERCMFRTELLSITSIDSAEKSFLWKPTHFFGHVPNTNSQKKGPSIHQQRNQSMKPNPHTMELQGLQIVLYVTGFGDRNLQRTFSQKSALTCYRNNYSLNIIATSHEPYRSIQNTVNVVANMKRLCFSDSKVKEMCRLGCMKHLVDLLDHRVMEIQKNTLQKKSQNQASRGRRRKKEDSMKGSMGGVDPVPGLLKSSKGIEMLCGSLVQKVTTQSIWNSLLDIFRISEEVYLNDYVSGYSHKELVDKISIRVLVNQVPGDTGPSVWSDEAMMVIFCALHE</sequence>
<dbReference type="AlphaFoldDB" id="A0A8J6DMB6"/>
<organism evidence="2 3">
    <name type="scientific">Galemys pyrenaicus</name>
    <name type="common">Iberian desman</name>
    <name type="synonym">Pyrenean desman</name>
    <dbReference type="NCBI Taxonomy" id="202257"/>
    <lineage>
        <taxon>Eukaryota</taxon>
        <taxon>Metazoa</taxon>
        <taxon>Chordata</taxon>
        <taxon>Craniata</taxon>
        <taxon>Vertebrata</taxon>
        <taxon>Euteleostomi</taxon>
        <taxon>Mammalia</taxon>
        <taxon>Eutheria</taxon>
        <taxon>Laurasiatheria</taxon>
        <taxon>Eulipotyphla</taxon>
        <taxon>Talpidae</taxon>
        <taxon>Galemys</taxon>
    </lineage>
</organism>
<name>A0A8J6DMB6_GALPY</name>
<dbReference type="EMBL" id="JAGFMF010011830">
    <property type="protein sequence ID" value="KAG8511523.1"/>
    <property type="molecule type" value="Genomic_DNA"/>
</dbReference>
<evidence type="ECO:0000313" key="3">
    <source>
        <dbReference type="Proteomes" id="UP000700334"/>
    </source>
</evidence>
<comment type="caution">
    <text evidence="2">The sequence shown here is derived from an EMBL/GenBank/DDBJ whole genome shotgun (WGS) entry which is preliminary data.</text>
</comment>
<feature type="compositionally biased region" description="Polar residues" evidence="1">
    <location>
        <begin position="36"/>
        <end position="55"/>
    </location>
</feature>
<feature type="compositionally biased region" description="Polar residues" evidence="1">
    <location>
        <begin position="159"/>
        <end position="169"/>
    </location>
</feature>
<dbReference type="Proteomes" id="UP000700334">
    <property type="component" value="Unassembled WGS sequence"/>
</dbReference>
<gene>
    <name evidence="2" type="ORF">J0S82_008747</name>
</gene>
<keyword evidence="3" id="KW-1185">Reference proteome</keyword>
<feature type="region of interest" description="Disordered" evidence="1">
    <location>
        <begin position="159"/>
        <end position="185"/>
    </location>
</feature>
<accession>A0A8J6DMB6</accession>
<feature type="non-terminal residue" evidence="2">
    <location>
        <position position="280"/>
    </location>
</feature>
<evidence type="ECO:0000256" key="1">
    <source>
        <dbReference type="SAM" id="MobiDB-lite"/>
    </source>
</evidence>
<protein>
    <submittedName>
        <fullName evidence="2">Plakophilin-4</fullName>
    </submittedName>
</protein>
<reference evidence="2" key="1">
    <citation type="journal article" date="2021" name="Evol. Appl.">
        <title>The genome of the Pyrenean desman and the effects of bottlenecks and inbreeding on the genomic landscape of an endangered species.</title>
        <authorList>
            <person name="Escoda L."/>
            <person name="Castresana J."/>
        </authorList>
    </citation>
    <scope>NUCLEOTIDE SEQUENCE</scope>
    <source>
        <strain evidence="2">IBE-C5619</strain>
    </source>
</reference>
<feature type="region of interest" description="Disordered" evidence="1">
    <location>
        <begin position="36"/>
        <end position="57"/>
    </location>
</feature>
<proteinExistence type="predicted"/>
<evidence type="ECO:0000313" key="2">
    <source>
        <dbReference type="EMBL" id="KAG8511523.1"/>
    </source>
</evidence>
<dbReference type="OrthoDB" id="3245100at2759"/>
<feature type="non-terminal residue" evidence="2">
    <location>
        <position position="1"/>
    </location>
</feature>